<accession>A0A9Q4DUT6</accession>
<sequence length="134" mass="14998">MKLMGAPTKIAAIGEKIGADINKTTVCGKYYDAGMVTMLKLIATKTLHERLDSDFEKIELSQKTCKANDRMNDLYALISEKLPAELKPLLQDFDEICSTKAAYESEDAFISGFIAGFRYLMGEVAYSDELNFYK</sequence>
<name>A0A9Q4DUT6_BACSC</name>
<proteinExistence type="predicted"/>
<comment type="caution">
    <text evidence="1">The sequence shown here is derived from an EMBL/GenBank/DDBJ whole genome shotgun (WGS) entry which is preliminary data.</text>
</comment>
<dbReference type="Proteomes" id="UP001070352">
    <property type="component" value="Unassembled WGS sequence"/>
</dbReference>
<evidence type="ECO:0000313" key="2">
    <source>
        <dbReference type="Proteomes" id="UP001070352"/>
    </source>
</evidence>
<protein>
    <submittedName>
        <fullName evidence="1">Uncharacterized protein</fullName>
    </submittedName>
</protein>
<reference evidence="1" key="1">
    <citation type="submission" date="2022-02" db="EMBL/GenBank/DDBJ databases">
        <title>Crop Bioprotection Bacillus Genome Sequencing.</title>
        <authorList>
            <person name="Dunlap C."/>
        </authorList>
    </citation>
    <scope>NUCLEOTIDE SEQUENCE</scope>
    <source>
        <strain evidence="1">M18B4</strain>
    </source>
</reference>
<organism evidence="1 2">
    <name type="scientific">Bacillus spizizenii</name>
    <name type="common">Bacillus subtilis subsp. spizizenii</name>
    <dbReference type="NCBI Taxonomy" id="96241"/>
    <lineage>
        <taxon>Bacteria</taxon>
        <taxon>Bacillati</taxon>
        <taxon>Bacillota</taxon>
        <taxon>Bacilli</taxon>
        <taxon>Bacillales</taxon>
        <taxon>Bacillaceae</taxon>
        <taxon>Bacillus</taxon>
    </lineage>
</organism>
<dbReference type="EMBL" id="JALANJ010000045">
    <property type="protein sequence ID" value="MCY8122871.1"/>
    <property type="molecule type" value="Genomic_DNA"/>
</dbReference>
<dbReference type="AlphaFoldDB" id="A0A9Q4DUT6"/>
<evidence type="ECO:0000313" key="1">
    <source>
        <dbReference type="EMBL" id="MCY8122871.1"/>
    </source>
</evidence>
<gene>
    <name evidence="1" type="ORF">MOC45_20165</name>
</gene>